<proteinExistence type="predicted"/>
<dbReference type="RefSeq" id="WP_056995170.1">
    <property type="nucleotide sequence ID" value="NZ_AZGC01000001.1"/>
</dbReference>
<evidence type="ECO:0000256" key="1">
    <source>
        <dbReference type="ARBA" id="ARBA00022612"/>
    </source>
</evidence>
<dbReference type="EMBL" id="AZGC01000001">
    <property type="protein sequence ID" value="KRL96571.1"/>
    <property type="molecule type" value="Genomic_DNA"/>
</dbReference>
<dbReference type="OrthoDB" id="4498710at2"/>
<comment type="caution">
    <text evidence="3">The sequence shown here is derived from an EMBL/GenBank/DDBJ whole genome shotgun (WGS) entry which is preliminary data.</text>
</comment>
<gene>
    <name evidence="3" type="ORF">FC21_GL000655</name>
</gene>
<evidence type="ECO:0000259" key="2">
    <source>
        <dbReference type="Pfam" id="PF17289"/>
    </source>
</evidence>
<evidence type="ECO:0000313" key="3">
    <source>
        <dbReference type="EMBL" id="KRL96571.1"/>
    </source>
</evidence>
<dbReference type="Gene3D" id="3.40.50.300">
    <property type="entry name" value="P-loop containing nucleotide triphosphate hydrolases"/>
    <property type="match status" value="1"/>
</dbReference>
<dbReference type="PATRIC" id="fig|1423742.4.peg.683"/>
<keyword evidence="4" id="KW-1185">Reference proteome</keyword>
<dbReference type="InterPro" id="IPR027417">
    <property type="entry name" value="P-loop_NTPase"/>
</dbReference>
<protein>
    <submittedName>
        <fullName evidence="3">Putative phage terminase large subunit B</fullName>
    </submittedName>
</protein>
<dbReference type="Gene3D" id="3.30.420.280">
    <property type="match status" value="1"/>
</dbReference>
<name>A0A0R1V483_9LACO</name>
<dbReference type="Pfam" id="PF17289">
    <property type="entry name" value="Terminase_6C"/>
    <property type="match status" value="1"/>
</dbReference>
<reference evidence="3 4" key="1">
    <citation type="journal article" date="2015" name="Genome Announc.">
        <title>Expanding the biotechnology potential of lactobacilli through comparative genomics of 213 strains and associated genera.</title>
        <authorList>
            <person name="Sun Z."/>
            <person name="Harris H.M."/>
            <person name="McCann A."/>
            <person name="Guo C."/>
            <person name="Argimon S."/>
            <person name="Zhang W."/>
            <person name="Yang X."/>
            <person name="Jeffery I.B."/>
            <person name="Cooney J.C."/>
            <person name="Kagawa T.F."/>
            <person name="Liu W."/>
            <person name="Song Y."/>
            <person name="Salvetti E."/>
            <person name="Wrobel A."/>
            <person name="Rasinkangas P."/>
            <person name="Parkhill J."/>
            <person name="Rea M.C."/>
            <person name="O'Sullivan O."/>
            <person name="Ritari J."/>
            <person name="Douillard F.P."/>
            <person name="Paul Ross R."/>
            <person name="Yang R."/>
            <person name="Briner A.E."/>
            <person name="Felis G.E."/>
            <person name="de Vos W.M."/>
            <person name="Barrangou R."/>
            <person name="Klaenhammer T.R."/>
            <person name="Caufield P.W."/>
            <person name="Cui Y."/>
            <person name="Zhang H."/>
            <person name="O'Toole P.W."/>
        </authorList>
    </citation>
    <scope>NUCLEOTIDE SEQUENCE [LARGE SCALE GENOMIC DNA]</scope>
    <source>
        <strain evidence="3 4">DSM 18793</strain>
    </source>
</reference>
<dbReference type="InterPro" id="IPR006437">
    <property type="entry name" value="Phage_terminase_lsu"/>
</dbReference>
<feature type="domain" description="Terminase large subunit gp17-like C-terminal" evidence="2">
    <location>
        <begin position="265"/>
        <end position="394"/>
    </location>
</feature>
<dbReference type="NCBIfam" id="TIGR01547">
    <property type="entry name" value="phage_term_2"/>
    <property type="match status" value="1"/>
</dbReference>
<keyword evidence="1" id="KW-1188">Viral release from host cell</keyword>
<accession>A0A0R1V483</accession>
<dbReference type="STRING" id="417373.GCA_001570685_01487"/>
<evidence type="ECO:0000313" key="4">
    <source>
        <dbReference type="Proteomes" id="UP000051084"/>
    </source>
</evidence>
<sequence>MTAKLTNLFTEKQAMAIKTYLNDDFRMMILTGAIRSGKTFINNYLFVMDLKRASQLAKKLDDKHPQYILAGYSSGTIYNNIISSISTQFGLDLKPDKHGHYHLFGMDIVPAYTGNSRGLGAIRGMTSYGAYVNEASLAKQEVFQEINQRCSVTGSHIICDTNPDNPQHWLKVDYIDNPDPNTKTVTINFTIDDNTTLAPDFVERIKASTPSGMFYDRNIRGLWVSGEGIVYADFDKERMTIDELPDDLHYYCGVDWGFEHLGSITVWGDDNNGNAYLVKEVTAQHKFIAWWVEQAKKVQQEYGRNVIFYVDSARPDNYAEFVKAGIRTVNAKKDRQAGVESVAELIKTGNFFVYSKGVDQFYDEIYQYVWDERTGEPIKEHDHVMDSMRYAIFNEHKKRLATTVSSRFF</sequence>
<organism evidence="3 4">
    <name type="scientific">Limosilactobacillus equigenerosi DSM 18793 = JCM 14505</name>
    <dbReference type="NCBI Taxonomy" id="1423742"/>
    <lineage>
        <taxon>Bacteria</taxon>
        <taxon>Bacillati</taxon>
        <taxon>Bacillota</taxon>
        <taxon>Bacilli</taxon>
        <taxon>Lactobacillales</taxon>
        <taxon>Lactobacillaceae</taxon>
        <taxon>Limosilactobacillus</taxon>
    </lineage>
</organism>
<dbReference type="Proteomes" id="UP000051084">
    <property type="component" value="Unassembled WGS sequence"/>
</dbReference>
<dbReference type="Pfam" id="PF03237">
    <property type="entry name" value="Terminase_6N"/>
    <property type="match status" value="1"/>
</dbReference>
<dbReference type="InterPro" id="IPR035421">
    <property type="entry name" value="Terminase_6C"/>
</dbReference>
<dbReference type="AlphaFoldDB" id="A0A0R1V483"/>